<dbReference type="InterPro" id="IPR039426">
    <property type="entry name" value="TonB-dep_rcpt-like"/>
</dbReference>
<evidence type="ECO:0000256" key="3">
    <source>
        <dbReference type="ARBA" id="ARBA00022448"/>
    </source>
</evidence>
<keyword evidence="8 15" id="KW-0675">Receptor</keyword>
<keyword evidence="7 10" id="KW-0472">Membrane</keyword>
<dbReference type="InterPro" id="IPR012910">
    <property type="entry name" value="Plug_dom"/>
</dbReference>
<protein>
    <submittedName>
        <fullName evidence="15">TonB-dependent receptor</fullName>
    </submittedName>
</protein>
<evidence type="ECO:0000313" key="16">
    <source>
        <dbReference type="Proteomes" id="UP001219862"/>
    </source>
</evidence>
<dbReference type="EMBL" id="JAQQXS010000004">
    <property type="protein sequence ID" value="MDC8784673.1"/>
    <property type="molecule type" value="Genomic_DNA"/>
</dbReference>
<keyword evidence="9 10" id="KW-0998">Cell outer membrane</keyword>
<comment type="caution">
    <text evidence="15">The sequence shown here is derived from an EMBL/GenBank/DDBJ whole genome shotgun (WGS) entry which is preliminary data.</text>
</comment>
<dbReference type="Pfam" id="PF00593">
    <property type="entry name" value="TonB_dep_Rec_b-barrel"/>
    <property type="match status" value="1"/>
</dbReference>
<dbReference type="InterPro" id="IPR000531">
    <property type="entry name" value="Beta-barrel_TonB"/>
</dbReference>
<dbReference type="SUPFAM" id="SSF56935">
    <property type="entry name" value="Porins"/>
    <property type="match status" value="1"/>
</dbReference>
<sequence length="924" mass="97111">MNPSSVSRSMFSMPQAFHPRFPVRPTVVATLAALCSLGVAQGAYADDTPPDNKAEASAAKPASQKASTLNTVVITGTSIRGIAPVGASLNVMSKESISATGATTSTELMRSIPELGSFNSTGINTGSNQANFVDQPAIHGVGVGNGGGGLTLVLVDGHRLPGAGINQSAPDAGAIPTSALQRVEVMADGGSAVYGSDAIAGVINFVTRSNFDGAETGLRVGAADGYRTKNFSQLWGKTWDGGSALLDFEYSENTALNGRSRSYITNNQTSSGGTDTRSTNCSPANVTVGNQTFALSAAGLPALGVNKCDSNVANDLYPAQHRSQLFGKVRQEVGDNVTLYSSVLYSDRQMQTRVAGGGVTQGALSVAVPSTSPFYIQMPGTATGAAQSVTYDPANDFGATFTNTTGTKTLSAVVGAEIDLGANWNAQVELNHGMERDDIIERGLNQSLAQAAANAGTFNPYGVGAATNAGVLAGIGNYSTHYFARQTLDDFTLKADGPLFKLPGGAVRAALGYAHRKEQFAGETDAGPAGGDYTAAPYSSVGTRTSDSAFAELFVPVVGQATSLPGVQKLDLSLAIRSDRYSDVGSTNNPKIGLTWTVTNGAMLRASAGKSFHAPSLADAGTAIDTRAIHFPCIPYAFQGCTSAGPADYTVILAGGNSALKPETATTYNVGFDFTPAFFNSGFNASLSYFSIDYKNVITFPTFAPVTNPVSAYDKYRTLRPAGATDAEWLAVIQPLLAGFRHDGQVYPDIGQLPLAVYDLRRQNFADEFIRGFDYNLGYKFNTTVGRFNINLAGTHLTRFDQRIPGVADSIQLLDTNYAVKNKARTQLGWAQGDLAASFFVNYTDGYKNTGVTPVQQVASFLTVDSHLAWNLRDGMQLSLDVSNLLDKRPPVYYTAGNNGVIGYDPTVSSALGRMFTVGLHKTW</sequence>
<keyword evidence="4 10" id="KW-1134">Transmembrane beta strand</keyword>
<proteinExistence type="inferred from homology"/>
<dbReference type="RefSeq" id="WP_273595794.1">
    <property type="nucleotide sequence ID" value="NZ_JAQQXS010000004.1"/>
</dbReference>
<evidence type="ECO:0000256" key="12">
    <source>
        <dbReference type="SAM" id="SignalP"/>
    </source>
</evidence>
<dbReference type="Gene3D" id="2.170.130.10">
    <property type="entry name" value="TonB-dependent receptor, plug domain"/>
    <property type="match status" value="1"/>
</dbReference>
<reference evidence="15 16" key="1">
    <citation type="submission" date="2022-10" db="EMBL/GenBank/DDBJ databases">
        <title>paucibacter sp. hw8 Genome sequencing.</title>
        <authorList>
            <person name="Park S."/>
        </authorList>
    </citation>
    <scope>NUCLEOTIDE SEQUENCE [LARGE SCALE GENOMIC DNA]</scope>
    <source>
        <strain evidence="16">hw8</strain>
    </source>
</reference>
<evidence type="ECO:0000256" key="10">
    <source>
        <dbReference type="PROSITE-ProRule" id="PRU01360"/>
    </source>
</evidence>
<feature type="domain" description="TonB-dependent receptor plug" evidence="14">
    <location>
        <begin position="86"/>
        <end position="202"/>
    </location>
</feature>
<evidence type="ECO:0000313" key="15">
    <source>
        <dbReference type="EMBL" id="MDC8784673.1"/>
    </source>
</evidence>
<dbReference type="InterPro" id="IPR037066">
    <property type="entry name" value="Plug_dom_sf"/>
</dbReference>
<dbReference type="Pfam" id="PF07715">
    <property type="entry name" value="Plug"/>
    <property type="match status" value="1"/>
</dbReference>
<keyword evidence="6 11" id="KW-0798">TonB box</keyword>
<keyword evidence="12" id="KW-0732">Signal</keyword>
<keyword evidence="3 10" id="KW-0813">Transport</keyword>
<gene>
    <name evidence="15" type="ORF">PRZ01_05665</name>
</gene>
<feature type="signal peptide" evidence="12">
    <location>
        <begin position="1"/>
        <end position="45"/>
    </location>
</feature>
<evidence type="ECO:0000256" key="11">
    <source>
        <dbReference type="RuleBase" id="RU003357"/>
    </source>
</evidence>
<evidence type="ECO:0000256" key="9">
    <source>
        <dbReference type="ARBA" id="ARBA00023237"/>
    </source>
</evidence>
<evidence type="ECO:0000256" key="1">
    <source>
        <dbReference type="ARBA" id="ARBA00004571"/>
    </source>
</evidence>
<evidence type="ECO:0000259" key="14">
    <source>
        <dbReference type="Pfam" id="PF07715"/>
    </source>
</evidence>
<evidence type="ECO:0000256" key="5">
    <source>
        <dbReference type="ARBA" id="ARBA00022692"/>
    </source>
</evidence>
<evidence type="ECO:0000256" key="2">
    <source>
        <dbReference type="ARBA" id="ARBA00009810"/>
    </source>
</evidence>
<evidence type="ECO:0000256" key="4">
    <source>
        <dbReference type="ARBA" id="ARBA00022452"/>
    </source>
</evidence>
<accession>A0ABT5KQM4</accession>
<evidence type="ECO:0000256" key="8">
    <source>
        <dbReference type="ARBA" id="ARBA00023170"/>
    </source>
</evidence>
<dbReference type="Proteomes" id="UP001219862">
    <property type="component" value="Unassembled WGS sequence"/>
</dbReference>
<evidence type="ECO:0000259" key="13">
    <source>
        <dbReference type="Pfam" id="PF00593"/>
    </source>
</evidence>
<organism evidence="15 16">
    <name type="scientific">Roseateles koreensis</name>
    <dbReference type="NCBI Taxonomy" id="2987526"/>
    <lineage>
        <taxon>Bacteria</taxon>
        <taxon>Pseudomonadati</taxon>
        <taxon>Pseudomonadota</taxon>
        <taxon>Betaproteobacteria</taxon>
        <taxon>Burkholderiales</taxon>
        <taxon>Sphaerotilaceae</taxon>
        <taxon>Roseateles</taxon>
    </lineage>
</organism>
<dbReference type="PROSITE" id="PS52016">
    <property type="entry name" value="TONB_DEPENDENT_REC_3"/>
    <property type="match status" value="1"/>
</dbReference>
<comment type="subcellular location">
    <subcellularLocation>
        <location evidence="1 10">Cell outer membrane</location>
        <topology evidence="1 10">Multi-pass membrane protein</topology>
    </subcellularLocation>
</comment>
<dbReference type="InterPro" id="IPR036942">
    <property type="entry name" value="Beta-barrel_TonB_sf"/>
</dbReference>
<keyword evidence="16" id="KW-1185">Reference proteome</keyword>
<keyword evidence="5 10" id="KW-0812">Transmembrane</keyword>
<name>A0ABT5KQM4_9BURK</name>
<evidence type="ECO:0000256" key="6">
    <source>
        <dbReference type="ARBA" id="ARBA00023077"/>
    </source>
</evidence>
<evidence type="ECO:0000256" key="7">
    <source>
        <dbReference type="ARBA" id="ARBA00023136"/>
    </source>
</evidence>
<dbReference type="Gene3D" id="2.40.170.20">
    <property type="entry name" value="TonB-dependent receptor, beta-barrel domain"/>
    <property type="match status" value="1"/>
</dbReference>
<dbReference type="PANTHER" id="PTHR47234">
    <property type="match status" value="1"/>
</dbReference>
<dbReference type="PANTHER" id="PTHR47234:SF2">
    <property type="entry name" value="TONB-DEPENDENT RECEPTOR"/>
    <property type="match status" value="1"/>
</dbReference>
<comment type="similarity">
    <text evidence="2 10 11">Belongs to the TonB-dependent receptor family.</text>
</comment>
<feature type="domain" description="TonB-dependent receptor-like beta-barrel" evidence="13">
    <location>
        <begin position="383"/>
        <end position="885"/>
    </location>
</feature>
<feature type="chain" id="PRO_5045328516" evidence="12">
    <location>
        <begin position="46"/>
        <end position="924"/>
    </location>
</feature>